<keyword evidence="1" id="KW-0813">Transport</keyword>
<dbReference type="Proteomes" id="UP000053758">
    <property type="component" value="Unassembled WGS sequence"/>
</dbReference>
<dbReference type="GO" id="GO:0005634">
    <property type="term" value="C:nucleus"/>
    <property type="evidence" value="ECO:0007669"/>
    <property type="project" value="TreeGrafter"/>
</dbReference>
<dbReference type="GO" id="GO:0005525">
    <property type="term" value="F:GTP binding"/>
    <property type="evidence" value="ECO:0007669"/>
    <property type="project" value="UniProtKB-KW"/>
</dbReference>
<dbReference type="InterPro" id="IPR001806">
    <property type="entry name" value="Small_GTPase"/>
</dbReference>
<proteinExistence type="predicted"/>
<dbReference type="SUPFAM" id="SSF52540">
    <property type="entry name" value="P-loop containing nucleoside triphosphate hydrolases"/>
    <property type="match status" value="1"/>
</dbReference>
<dbReference type="GO" id="GO:0003924">
    <property type="term" value="F:GTPase activity"/>
    <property type="evidence" value="ECO:0007669"/>
    <property type="project" value="InterPro"/>
</dbReference>
<dbReference type="GeneID" id="26303330"/>
<protein>
    <submittedName>
        <fullName evidence="5">GTP-binding nuclear protein Ran</fullName>
    </submittedName>
</protein>
<dbReference type="EMBL" id="DF830072">
    <property type="protein sequence ID" value="GAK64316.1"/>
    <property type="molecule type" value="Genomic_DNA"/>
</dbReference>
<evidence type="ECO:0000313" key="5">
    <source>
        <dbReference type="EMBL" id="GAK64316.1"/>
    </source>
</evidence>
<dbReference type="GO" id="GO:0005737">
    <property type="term" value="C:cytoplasm"/>
    <property type="evidence" value="ECO:0007669"/>
    <property type="project" value="TreeGrafter"/>
</dbReference>
<dbReference type="GO" id="GO:0000054">
    <property type="term" value="P:ribosomal subunit export from nucleus"/>
    <property type="evidence" value="ECO:0007669"/>
    <property type="project" value="TreeGrafter"/>
</dbReference>
<keyword evidence="6" id="KW-1185">Reference proteome</keyword>
<dbReference type="InterPro" id="IPR002041">
    <property type="entry name" value="Ran_GTPase"/>
</dbReference>
<keyword evidence="2" id="KW-0547">Nucleotide-binding</keyword>
<sequence>MIESGPACKGPSRASEAQAAVSKFSSGCQVALAQGGGLPASAGNPAKPGSRELGSVGAAKSELEMAAAKEFKVVLAGQFGSGKTTFATRIKSAKSDKKEIKALKTTQYPVTLQTSAGQVTLNLFDTNLHAKGGLPDDGFFRTADASIVFFDLTNEGSYTAMEDWYDAVIKANGRKGSEPLPVVVVGTKADDIKGRDIKPAAIEFPRKKEHTYREISAQANYGVKELLLDVCKALLGDSVQLTAEVEMDKPSIDKIDEEQLEKLFAEYEKAASA</sequence>
<dbReference type="GO" id="GO:0006606">
    <property type="term" value="P:protein import into nucleus"/>
    <property type="evidence" value="ECO:0007669"/>
    <property type="project" value="TreeGrafter"/>
</dbReference>
<evidence type="ECO:0000256" key="4">
    <source>
        <dbReference type="ARBA" id="ARBA00023134"/>
    </source>
</evidence>
<dbReference type="SMART" id="SM00175">
    <property type="entry name" value="RAB"/>
    <property type="match status" value="1"/>
</dbReference>
<evidence type="ECO:0000256" key="3">
    <source>
        <dbReference type="ARBA" id="ARBA00022927"/>
    </source>
</evidence>
<reference evidence="5" key="1">
    <citation type="submission" date="2014-07" db="EMBL/GenBank/DDBJ databases">
        <title>Draft genome sequence of the yeast Pseudozyma antarctica JCM 10317 known as a producer of lipase B which used in a wide range of industrial applications.</title>
        <authorList>
            <person name="Morita T."/>
            <person name="Saika A."/>
            <person name="Koike H."/>
        </authorList>
    </citation>
    <scope>NUCLEOTIDE SEQUENCE</scope>
    <source>
        <strain evidence="5">JCM 10317</strain>
    </source>
</reference>
<name>A0A081CCC0_PSEA2</name>
<dbReference type="InterPro" id="IPR027417">
    <property type="entry name" value="P-loop_NTPase"/>
</dbReference>
<accession>A0A081CCC0</accession>
<keyword evidence="4" id="KW-0342">GTP-binding</keyword>
<dbReference type="PANTHER" id="PTHR24071:SF0">
    <property type="entry name" value="GTP-BINDING NUCLEAR PROTEIN RAN"/>
    <property type="match status" value="1"/>
</dbReference>
<evidence type="ECO:0000256" key="1">
    <source>
        <dbReference type="ARBA" id="ARBA00022448"/>
    </source>
</evidence>
<dbReference type="Pfam" id="PF00071">
    <property type="entry name" value="Ras"/>
    <property type="match status" value="1"/>
</dbReference>
<dbReference type="PROSITE" id="PS51419">
    <property type="entry name" value="RAB"/>
    <property type="match status" value="1"/>
</dbReference>
<dbReference type="PRINTS" id="PR00449">
    <property type="entry name" value="RASTRNSFRMNG"/>
</dbReference>
<dbReference type="PANTHER" id="PTHR24071">
    <property type="entry name" value="RAN GTPASE"/>
    <property type="match status" value="1"/>
</dbReference>
<dbReference type="Gene3D" id="3.40.50.300">
    <property type="entry name" value="P-loop containing nucleotide triphosphate hydrolases"/>
    <property type="match status" value="1"/>
</dbReference>
<dbReference type="SMART" id="SM00176">
    <property type="entry name" value="RAN"/>
    <property type="match status" value="1"/>
</dbReference>
<keyword evidence="3" id="KW-0653">Protein transport</keyword>
<dbReference type="RefSeq" id="XP_014657256.1">
    <property type="nucleotide sequence ID" value="XM_014801770.1"/>
</dbReference>
<evidence type="ECO:0000256" key="2">
    <source>
        <dbReference type="ARBA" id="ARBA00022741"/>
    </source>
</evidence>
<gene>
    <name evidence="5" type="ORF">PAN0_005c2528</name>
</gene>
<evidence type="ECO:0000313" key="6">
    <source>
        <dbReference type="Proteomes" id="UP000053758"/>
    </source>
</evidence>
<organism evidence="5">
    <name type="scientific">Pseudozyma antarctica</name>
    <name type="common">Yeast</name>
    <name type="synonym">Candida antarctica</name>
    <dbReference type="NCBI Taxonomy" id="84753"/>
    <lineage>
        <taxon>Eukaryota</taxon>
        <taxon>Fungi</taxon>
        <taxon>Dikarya</taxon>
        <taxon>Basidiomycota</taxon>
        <taxon>Ustilaginomycotina</taxon>
        <taxon>Ustilaginomycetes</taxon>
        <taxon>Ustilaginales</taxon>
        <taxon>Ustilaginaceae</taxon>
        <taxon>Moesziomyces</taxon>
    </lineage>
</organism>
<dbReference type="HOGENOM" id="CLU_088983_0_0_1"/>
<dbReference type="AlphaFoldDB" id="A0A081CCC0"/>